<organism evidence="1 2">
    <name type="scientific">Persea americana</name>
    <name type="common">Avocado</name>
    <dbReference type="NCBI Taxonomy" id="3435"/>
    <lineage>
        <taxon>Eukaryota</taxon>
        <taxon>Viridiplantae</taxon>
        <taxon>Streptophyta</taxon>
        <taxon>Embryophyta</taxon>
        <taxon>Tracheophyta</taxon>
        <taxon>Spermatophyta</taxon>
        <taxon>Magnoliopsida</taxon>
        <taxon>Magnoliidae</taxon>
        <taxon>Laurales</taxon>
        <taxon>Lauraceae</taxon>
        <taxon>Persea</taxon>
    </lineage>
</organism>
<accession>A0ACC2MUF3</accession>
<gene>
    <name evidence="1" type="ORF">MRB53_002329</name>
</gene>
<proteinExistence type="predicted"/>
<dbReference type="Proteomes" id="UP001234297">
    <property type="component" value="Chromosome 1"/>
</dbReference>
<reference evidence="1 2" key="1">
    <citation type="journal article" date="2022" name="Hortic Res">
        <title>A haplotype resolved chromosomal level avocado genome allows analysis of novel avocado genes.</title>
        <authorList>
            <person name="Nath O."/>
            <person name="Fletcher S.J."/>
            <person name="Hayward A."/>
            <person name="Shaw L.M."/>
            <person name="Masouleh A.K."/>
            <person name="Furtado A."/>
            <person name="Henry R.J."/>
            <person name="Mitter N."/>
        </authorList>
    </citation>
    <scope>NUCLEOTIDE SEQUENCE [LARGE SCALE GENOMIC DNA]</scope>
    <source>
        <strain evidence="2">cv. Hass</strain>
    </source>
</reference>
<evidence type="ECO:0000313" key="2">
    <source>
        <dbReference type="Proteomes" id="UP001234297"/>
    </source>
</evidence>
<protein>
    <submittedName>
        <fullName evidence="1">Uncharacterized protein</fullName>
    </submittedName>
</protein>
<keyword evidence="2" id="KW-1185">Reference proteome</keyword>
<dbReference type="EMBL" id="CM056809">
    <property type="protein sequence ID" value="KAJ8649306.1"/>
    <property type="molecule type" value="Genomic_DNA"/>
</dbReference>
<sequence>MLGTSDCEHAKTVRVWGEEGFFGDRRHCVNEARGIGEMVRFVLLSPIIPTQKKSPNNPIFASCVVGSI</sequence>
<name>A0ACC2MUF3_PERAE</name>
<comment type="caution">
    <text evidence="1">The sequence shown here is derived from an EMBL/GenBank/DDBJ whole genome shotgun (WGS) entry which is preliminary data.</text>
</comment>
<evidence type="ECO:0000313" key="1">
    <source>
        <dbReference type="EMBL" id="KAJ8649306.1"/>
    </source>
</evidence>